<evidence type="ECO:0000259" key="6">
    <source>
        <dbReference type="PROSITE" id="PS51865"/>
    </source>
</evidence>
<comment type="caution">
    <text evidence="7">The sequence shown here is derived from an EMBL/GenBank/DDBJ whole genome shotgun (WGS) entry which is preliminary data.</text>
</comment>
<feature type="domain" description="PDZ GRASP-type" evidence="6">
    <location>
        <begin position="128"/>
        <end position="217"/>
    </location>
</feature>
<reference evidence="7" key="1">
    <citation type="submission" date="2022-11" db="EMBL/GenBank/DDBJ databases">
        <authorList>
            <person name="Morgan W.R."/>
            <person name="Tartar A."/>
        </authorList>
    </citation>
    <scope>NUCLEOTIDE SEQUENCE</scope>
    <source>
        <strain evidence="7">ARSEF 373</strain>
    </source>
</reference>
<proteinExistence type="predicted"/>
<evidence type="ECO:0000256" key="5">
    <source>
        <dbReference type="SAM" id="MobiDB-lite"/>
    </source>
</evidence>
<feature type="region of interest" description="Disordered" evidence="5">
    <location>
        <begin position="253"/>
        <end position="353"/>
    </location>
</feature>
<protein>
    <recommendedName>
        <fullName evidence="6">PDZ GRASP-type domain-containing protein</fullName>
    </recommendedName>
</protein>
<dbReference type="Gene3D" id="2.30.42.10">
    <property type="match status" value="2"/>
</dbReference>
<dbReference type="PANTHER" id="PTHR12893:SF0">
    <property type="entry name" value="GRASP65"/>
    <property type="match status" value="1"/>
</dbReference>
<keyword evidence="4" id="KW-0472">Membrane</keyword>
<comment type="subcellular location">
    <subcellularLocation>
        <location evidence="1">Golgi apparatus membrane</location>
    </subcellularLocation>
</comment>
<evidence type="ECO:0000256" key="3">
    <source>
        <dbReference type="ARBA" id="ARBA00023034"/>
    </source>
</evidence>
<dbReference type="SUPFAM" id="SSF50156">
    <property type="entry name" value="PDZ domain-like"/>
    <property type="match status" value="2"/>
</dbReference>
<dbReference type="FunFam" id="2.30.42.10:FF:000226">
    <property type="entry name" value="Golgi reassembly-stacking protein 2"/>
    <property type="match status" value="1"/>
</dbReference>
<evidence type="ECO:0000313" key="7">
    <source>
        <dbReference type="EMBL" id="DAZ98597.1"/>
    </source>
</evidence>
<reference evidence="7" key="2">
    <citation type="journal article" date="2023" name="Microbiol Resour">
        <title>Decontamination and Annotation of the Draft Genome Sequence of the Oomycete Lagenidium giganteum ARSEF 373.</title>
        <authorList>
            <person name="Morgan W.R."/>
            <person name="Tartar A."/>
        </authorList>
    </citation>
    <scope>NUCLEOTIDE SEQUENCE</scope>
    <source>
        <strain evidence="7">ARSEF 373</strain>
    </source>
</reference>
<evidence type="ECO:0000313" key="8">
    <source>
        <dbReference type="Proteomes" id="UP001146120"/>
    </source>
</evidence>
<dbReference type="InterPro" id="IPR007583">
    <property type="entry name" value="GRASP55_65"/>
</dbReference>
<keyword evidence="3" id="KW-0333">Golgi apparatus</keyword>
<dbReference type="InterPro" id="IPR036034">
    <property type="entry name" value="PDZ_sf"/>
</dbReference>
<dbReference type="GO" id="GO:0000139">
    <property type="term" value="C:Golgi membrane"/>
    <property type="evidence" value="ECO:0007669"/>
    <property type="project" value="UniProtKB-SubCell"/>
</dbReference>
<dbReference type="GO" id="GO:0007030">
    <property type="term" value="P:Golgi organization"/>
    <property type="evidence" value="ECO:0007669"/>
    <property type="project" value="TreeGrafter"/>
</dbReference>
<feature type="compositionally biased region" description="Basic and acidic residues" evidence="5">
    <location>
        <begin position="304"/>
        <end position="334"/>
    </location>
</feature>
<organism evidence="7 8">
    <name type="scientific">Lagenidium giganteum</name>
    <dbReference type="NCBI Taxonomy" id="4803"/>
    <lineage>
        <taxon>Eukaryota</taxon>
        <taxon>Sar</taxon>
        <taxon>Stramenopiles</taxon>
        <taxon>Oomycota</taxon>
        <taxon>Peronosporomycetes</taxon>
        <taxon>Pythiales</taxon>
        <taxon>Pythiaceae</taxon>
    </lineage>
</organism>
<sequence length="384" mass="41097">MGNEPSSLATDAGTDPAGVDSEEVEDMDSVYCGYRVLGIQEQSPASAVGFVSFFDFITEANGIRLDTKDSTLMELIAQSEDTPMRLKVYNCKAQTTRELELTPTRKWPGKGLLGVTIRFDSYQGAEDHLLHVLDVVEDSPAARAGLQADTDFLLGTPEQVFKDSDDLSDEVLDHLDSAFQCYVYSSVDDQVRIVNIEPSTTWGGSGVLGAEVAHGYLHRLPSSCRQSIGSSVGFVSLAQGATAATDPYLKPATEPAEQDAQMDASPQQQEDIAANEHAETPESADAEQATDTGGGGTGAPRTDVSSDDHTDAETKERERAEHAHVKVREERIQESPEDGGSSQGATENVAAGTAAATNDGRYAARMDMFQFPISTVEVLADPPQ</sequence>
<dbReference type="InterPro" id="IPR024958">
    <property type="entry name" value="GRASP_PDZ"/>
</dbReference>
<evidence type="ECO:0000256" key="4">
    <source>
        <dbReference type="ARBA" id="ARBA00023136"/>
    </source>
</evidence>
<gene>
    <name evidence="7" type="ORF">N0F65_001016</name>
</gene>
<dbReference type="PANTHER" id="PTHR12893">
    <property type="entry name" value="GOLGI REASSEMBLY STACKING PROTEIN GRASP"/>
    <property type="match status" value="1"/>
</dbReference>
<dbReference type="Pfam" id="PF04495">
    <property type="entry name" value="GRASP55_65"/>
    <property type="match status" value="1"/>
</dbReference>
<dbReference type="Proteomes" id="UP001146120">
    <property type="component" value="Unassembled WGS sequence"/>
</dbReference>
<keyword evidence="8" id="KW-1185">Reference proteome</keyword>
<dbReference type="EMBL" id="DAKRPA010000102">
    <property type="protein sequence ID" value="DAZ98597.1"/>
    <property type="molecule type" value="Genomic_DNA"/>
</dbReference>
<accession>A0AAV2YV92</accession>
<evidence type="ECO:0000256" key="2">
    <source>
        <dbReference type="ARBA" id="ARBA00022737"/>
    </source>
</evidence>
<evidence type="ECO:0000256" key="1">
    <source>
        <dbReference type="ARBA" id="ARBA00004394"/>
    </source>
</evidence>
<name>A0AAV2YV92_9STRA</name>
<feature type="region of interest" description="Disordered" evidence="5">
    <location>
        <begin position="1"/>
        <end position="23"/>
    </location>
</feature>
<feature type="domain" description="PDZ GRASP-type" evidence="6">
    <location>
        <begin position="32"/>
        <end position="122"/>
    </location>
</feature>
<keyword evidence="2" id="KW-0677">Repeat</keyword>
<feature type="compositionally biased region" description="Low complexity" evidence="5">
    <location>
        <begin position="344"/>
        <end position="353"/>
    </location>
</feature>
<dbReference type="AlphaFoldDB" id="A0AAV2YV92"/>
<dbReference type="PROSITE" id="PS51865">
    <property type="entry name" value="PDZ_GRASP"/>
    <property type="match status" value="2"/>
</dbReference>